<dbReference type="EMBL" id="JADIVZ010000012">
    <property type="protein sequence ID" value="MBF4163545.1"/>
    <property type="molecule type" value="Genomic_DNA"/>
</dbReference>
<dbReference type="Pfam" id="PF06013">
    <property type="entry name" value="WXG100"/>
    <property type="match status" value="1"/>
</dbReference>
<comment type="similarity">
    <text evidence="1">Belongs to the WXG100 family.</text>
</comment>
<dbReference type="RefSeq" id="WP_194504800.1">
    <property type="nucleotide sequence ID" value="NZ_JADIVZ010000012.1"/>
</dbReference>
<dbReference type="InterPro" id="IPR010310">
    <property type="entry name" value="T7SS_ESAT-6-like"/>
</dbReference>
<sequence length="102" mass="10701">MTSFDDASGIRVNHAGLQAGAQDLTTAVRAIEGRLARLDGELAPLRAQWAGSAQEAYQRAKAQWDQAIAEMKGLLARTSAAVAQADQDYRAADARGAALFGG</sequence>
<comment type="caution">
    <text evidence="2">The sequence shown here is derived from an EMBL/GenBank/DDBJ whole genome shotgun (WGS) entry which is preliminary data.</text>
</comment>
<name>A0A930V4F3_9ACTN</name>
<evidence type="ECO:0000256" key="1">
    <source>
        <dbReference type="RuleBase" id="RU362001"/>
    </source>
</evidence>
<reference evidence="2" key="1">
    <citation type="submission" date="2020-11" db="EMBL/GenBank/DDBJ databases">
        <title>Nocardioides sp. CBS4Y-1, whole genome shotgun sequence.</title>
        <authorList>
            <person name="Tuo L."/>
        </authorList>
    </citation>
    <scope>NUCLEOTIDE SEQUENCE</scope>
    <source>
        <strain evidence="2">CBS4Y-1</strain>
    </source>
</reference>
<dbReference type="NCBIfam" id="TIGR03930">
    <property type="entry name" value="WXG100_ESAT6"/>
    <property type="match status" value="1"/>
</dbReference>
<accession>A0A930V4F3</accession>
<proteinExistence type="inferred from homology"/>
<dbReference type="InterPro" id="IPR036689">
    <property type="entry name" value="ESAT-6-like_sf"/>
</dbReference>
<dbReference type="Proteomes" id="UP000656804">
    <property type="component" value="Unassembled WGS sequence"/>
</dbReference>
<dbReference type="Gene3D" id="1.10.287.1060">
    <property type="entry name" value="ESAT-6-like"/>
    <property type="match status" value="1"/>
</dbReference>
<evidence type="ECO:0000313" key="3">
    <source>
        <dbReference type="Proteomes" id="UP000656804"/>
    </source>
</evidence>
<protein>
    <recommendedName>
        <fullName evidence="1">ESAT-6-like protein</fullName>
    </recommendedName>
</protein>
<dbReference type="SUPFAM" id="SSF140453">
    <property type="entry name" value="EsxAB dimer-like"/>
    <property type="match status" value="1"/>
</dbReference>
<evidence type="ECO:0000313" key="2">
    <source>
        <dbReference type="EMBL" id="MBF4163545.1"/>
    </source>
</evidence>
<keyword evidence="3" id="KW-1185">Reference proteome</keyword>
<organism evidence="2 3">
    <name type="scientific">Nocardioides acrostichi</name>
    <dbReference type="NCBI Taxonomy" id="2784339"/>
    <lineage>
        <taxon>Bacteria</taxon>
        <taxon>Bacillati</taxon>
        <taxon>Actinomycetota</taxon>
        <taxon>Actinomycetes</taxon>
        <taxon>Propionibacteriales</taxon>
        <taxon>Nocardioidaceae</taxon>
        <taxon>Nocardioides</taxon>
    </lineage>
</organism>
<gene>
    <name evidence="2" type="ORF">ISG29_17825</name>
</gene>
<dbReference type="AlphaFoldDB" id="A0A930V4F3"/>